<accession>A0A9P8JG15</accession>
<organism evidence="2 3">
    <name type="scientific">Aureobasidium melanogenum</name>
    <name type="common">Aureobasidium pullulans var. melanogenum</name>
    <dbReference type="NCBI Taxonomy" id="46634"/>
    <lineage>
        <taxon>Eukaryota</taxon>
        <taxon>Fungi</taxon>
        <taxon>Dikarya</taxon>
        <taxon>Ascomycota</taxon>
        <taxon>Pezizomycotina</taxon>
        <taxon>Dothideomycetes</taxon>
        <taxon>Dothideomycetidae</taxon>
        <taxon>Dothideales</taxon>
        <taxon>Saccotheciaceae</taxon>
        <taxon>Aureobasidium</taxon>
    </lineage>
</organism>
<dbReference type="Proteomes" id="UP000779574">
    <property type="component" value="Unassembled WGS sequence"/>
</dbReference>
<evidence type="ECO:0008006" key="4">
    <source>
        <dbReference type="Google" id="ProtNLM"/>
    </source>
</evidence>
<name>A0A9P8JG15_AURME</name>
<keyword evidence="1" id="KW-0732">Signal</keyword>
<evidence type="ECO:0000313" key="2">
    <source>
        <dbReference type="EMBL" id="KAG9701336.1"/>
    </source>
</evidence>
<protein>
    <recommendedName>
        <fullName evidence="4">Secreted protein</fullName>
    </recommendedName>
</protein>
<dbReference type="AlphaFoldDB" id="A0A9P8JG15"/>
<dbReference type="EMBL" id="JAHFXF010000001">
    <property type="protein sequence ID" value="KAG9701336.1"/>
    <property type="molecule type" value="Genomic_DNA"/>
</dbReference>
<feature type="signal peptide" evidence="1">
    <location>
        <begin position="1"/>
        <end position="24"/>
    </location>
</feature>
<evidence type="ECO:0000256" key="1">
    <source>
        <dbReference type="SAM" id="SignalP"/>
    </source>
</evidence>
<gene>
    <name evidence="2" type="ORF">KCU76_g63</name>
</gene>
<comment type="caution">
    <text evidence="2">The sequence shown here is derived from an EMBL/GenBank/DDBJ whole genome shotgun (WGS) entry which is preliminary data.</text>
</comment>
<feature type="chain" id="PRO_5040245326" description="Secreted protein" evidence="1">
    <location>
        <begin position="25"/>
        <end position="79"/>
    </location>
</feature>
<reference evidence="2" key="1">
    <citation type="journal article" date="2021" name="J Fungi (Basel)">
        <title>Virulence traits and population genomics of the black yeast Aureobasidium melanogenum.</title>
        <authorList>
            <person name="Cernosa A."/>
            <person name="Sun X."/>
            <person name="Gostincar C."/>
            <person name="Fang C."/>
            <person name="Gunde-Cimerman N."/>
            <person name="Song Z."/>
        </authorList>
    </citation>
    <scope>NUCLEOTIDE SEQUENCE</scope>
    <source>
        <strain evidence="2">EXF-9911</strain>
    </source>
</reference>
<evidence type="ECO:0000313" key="3">
    <source>
        <dbReference type="Proteomes" id="UP000779574"/>
    </source>
</evidence>
<proteinExistence type="predicted"/>
<feature type="non-terminal residue" evidence="2">
    <location>
        <position position="79"/>
    </location>
</feature>
<reference evidence="2" key="2">
    <citation type="submission" date="2021-08" db="EMBL/GenBank/DDBJ databases">
        <authorList>
            <person name="Gostincar C."/>
            <person name="Sun X."/>
            <person name="Song Z."/>
            <person name="Gunde-Cimerman N."/>
        </authorList>
    </citation>
    <scope>NUCLEOTIDE SEQUENCE</scope>
    <source>
        <strain evidence="2">EXF-9911</strain>
    </source>
</reference>
<sequence length="79" mass="8729">MEKTWFVFDILDLWLAMGWRTSHSHPRRCLTTLEPVSGVSGGLDMSSNRLDVIVFSIASITPSNLSFSTPSFAVALTLL</sequence>